<dbReference type="WBParaSite" id="SPAL_0000350350.1">
    <property type="protein sequence ID" value="SPAL_0000350350.1"/>
    <property type="gene ID" value="SPAL_0000350350"/>
</dbReference>
<dbReference type="AlphaFoldDB" id="A0A0N5BBV0"/>
<reference evidence="2" key="1">
    <citation type="submission" date="2017-02" db="UniProtKB">
        <authorList>
            <consortium name="WormBaseParasite"/>
        </authorList>
    </citation>
    <scope>IDENTIFICATION</scope>
</reference>
<protein>
    <submittedName>
        <fullName evidence="2">PI3K/PI4K domain-containing protein</fullName>
    </submittedName>
</protein>
<sequence>MSEEVPTQFINGGLATYRFTIYGREIVLKPLKDSESDLESFIYQAFLFHKILSSNNSNSRTEYMFHLSSDYNLVC</sequence>
<dbReference type="Proteomes" id="UP000046392">
    <property type="component" value="Unplaced"/>
</dbReference>
<organism evidence="1 2">
    <name type="scientific">Strongyloides papillosus</name>
    <name type="common">Intestinal threadworm</name>
    <dbReference type="NCBI Taxonomy" id="174720"/>
    <lineage>
        <taxon>Eukaryota</taxon>
        <taxon>Metazoa</taxon>
        <taxon>Ecdysozoa</taxon>
        <taxon>Nematoda</taxon>
        <taxon>Chromadorea</taxon>
        <taxon>Rhabditida</taxon>
        <taxon>Tylenchina</taxon>
        <taxon>Panagrolaimomorpha</taxon>
        <taxon>Strongyloidoidea</taxon>
        <taxon>Strongyloididae</taxon>
        <taxon>Strongyloides</taxon>
    </lineage>
</organism>
<keyword evidence="1" id="KW-1185">Reference proteome</keyword>
<name>A0A0N5BBV0_STREA</name>
<evidence type="ECO:0000313" key="1">
    <source>
        <dbReference type="Proteomes" id="UP000046392"/>
    </source>
</evidence>
<proteinExistence type="predicted"/>
<accession>A0A0N5BBV0</accession>
<evidence type="ECO:0000313" key="2">
    <source>
        <dbReference type="WBParaSite" id="SPAL_0000350350.1"/>
    </source>
</evidence>